<dbReference type="EMBL" id="JAIWYP010000005">
    <property type="protein sequence ID" value="KAH3825566.1"/>
    <property type="molecule type" value="Genomic_DNA"/>
</dbReference>
<keyword evidence="2" id="KW-1185">Reference proteome</keyword>
<sequence>MYTKDTGRDMGSSPYMAIAREIGRTVRHSSQCKVTDTDLQDIFTTLTNLLSDQTCLIHDVTARDAVKKLAESPEYLSTLQSHTWLLGKQVLSVEEIKLTAFVTSGQWENALLAAVRKLRFTASNFALIISAAKRNRLTASLKKRLLSAYNLEKRSPIQMGITHERNAIDDFCKARIFGFTSPVPLVPLQMDSFRGSTGDLFTCSEMGNVIRHHRNQVPIFGKGHDCCRGMLFQYRLLLR</sequence>
<proteinExistence type="predicted"/>
<accession>A0A9D4H1Z2</accession>
<protein>
    <submittedName>
        <fullName evidence="1">Uncharacterized protein</fullName>
    </submittedName>
</protein>
<reference evidence="1" key="2">
    <citation type="submission" date="2020-11" db="EMBL/GenBank/DDBJ databases">
        <authorList>
            <person name="McCartney M.A."/>
            <person name="Auch B."/>
            <person name="Kono T."/>
            <person name="Mallez S."/>
            <person name="Becker A."/>
            <person name="Gohl D.M."/>
            <person name="Silverstein K.A.T."/>
            <person name="Koren S."/>
            <person name="Bechman K.B."/>
            <person name="Herman A."/>
            <person name="Abrahante J.E."/>
            <person name="Garbe J."/>
        </authorList>
    </citation>
    <scope>NUCLEOTIDE SEQUENCE</scope>
    <source>
        <strain evidence="1">Duluth1</strain>
        <tissue evidence="1">Whole animal</tissue>
    </source>
</reference>
<dbReference type="Proteomes" id="UP000828390">
    <property type="component" value="Unassembled WGS sequence"/>
</dbReference>
<reference evidence="1" key="1">
    <citation type="journal article" date="2019" name="bioRxiv">
        <title>The Genome of the Zebra Mussel, Dreissena polymorpha: A Resource for Invasive Species Research.</title>
        <authorList>
            <person name="McCartney M.A."/>
            <person name="Auch B."/>
            <person name="Kono T."/>
            <person name="Mallez S."/>
            <person name="Zhang Y."/>
            <person name="Obille A."/>
            <person name="Becker A."/>
            <person name="Abrahante J.E."/>
            <person name="Garbe J."/>
            <person name="Badalamenti J.P."/>
            <person name="Herman A."/>
            <person name="Mangelson H."/>
            <person name="Liachko I."/>
            <person name="Sullivan S."/>
            <person name="Sone E.D."/>
            <person name="Koren S."/>
            <person name="Silverstein K.A.T."/>
            <person name="Beckman K.B."/>
            <person name="Gohl D.M."/>
        </authorList>
    </citation>
    <scope>NUCLEOTIDE SEQUENCE</scope>
    <source>
        <strain evidence="1">Duluth1</strain>
        <tissue evidence="1">Whole animal</tissue>
    </source>
</reference>
<gene>
    <name evidence="1" type="ORF">DPMN_127446</name>
</gene>
<dbReference type="AlphaFoldDB" id="A0A9D4H1Z2"/>
<evidence type="ECO:0000313" key="2">
    <source>
        <dbReference type="Proteomes" id="UP000828390"/>
    </source>
</evidence>
<organism evidence="1 2">
    <name type="scientific">Dreissena polymorpha</name>
    <name type="common">Zebra mussel</name>
    <name type="synonym">Mytilus polymorpha</name>
    <dbReference type="NCBI Taxonomy" id="45954"/>
    <lineage>
        <taxon>Eukaryota</taxon>
        <taxon>Metazoa</taxon>
        <taxon>Spiralia</taxon>
        <taxon>Lophotrochozoa</taxon>
        <taxon>Mollusca</taxon>
        <taxon>Bivalvia</taxon>
        <taxon>Autobranchia</taxon>
        <taxon>Heteroconchia</taxon>
        <taxon>Euheterodonta</taxon>
        <taxon>Imparidentia</taxon>
        <taxon>Neoheterodontei</taxon>
        <taxon>Myida</taxon>
        <taxon>Dreissenoidea</taxon>
        <taxon>Dreissenidae</taxon>
        <taxon>Dreissena</taxon>
    </lineage>
</organism>
<evidence type="ECO:0000313" key="1">
    <source>
        <dbReference type="EMBL" id="KAH3825566.1"/>
    </source>
</evidence>
<comment type="caution">
    <text evidence="1">The sequence shown here is derived from an EMBL/GenBank/DDBJ whole genome shotgun (WGS) entry which is preliminary data.</text>
</comment>
<name>A0A9D4H1Z2_DREPO</name>